<dbReference type="InterPro" id="IPR000595">
    <property type="entry name" value="cNMP-bd_dom"/>
</dbReference>
<keyword evidence="2" id="KW-1133">Transmembrane helix</keyword>
<dbReference type="InterPro" id="IPR051413">
    <property type="entry name" value="K/Na_HCN_channel"/>
</dbReference>
<organism evidence="4 5">
    <name type="scientific">Physocladia obscura</name>
    <dbReference type="NCBI Taxonomy" id="109957"/>
    <lineage>
        <taxon>Eukaryota</taxon>
        <taxon>Fungi</taxon>
        <taxon>Fungi incertae sedis</taxon>
        <taxon>Chytridiomycota</taxon>
        <taxon>Chytridiomycota incertae sedis</taxon>
        <taxon>Chytridiomycetes</taxon>
        <taxon>Chytridiales</taxon>
        <taxon>Chytriomycetaceae</taxon>
        <taxon>Physocladia</taxon>
    </lineage>
</organism>
<keyword evidence="1" id="KW-0175">Coiled coil</keyword>
<dbReference type="PANTHER" id="PTHR45689:SF5">
    <property type="entry name" value="I[[H]] CHANNEL, ISOFORM E"/>
    <property type="match status" value="1"/>
</dbReference>
<evidence type="ECO:0000313" key="4">
    <source>
        <dbReference type="EMBL" id="KAJ3129810.1"/>
    </source>
</evidence>
<dbReference type="AlphaFoldDB" id="A0AAD5T9Z1"/>
<dbReference type="PANTHER" id="PTHR45689">
    <property type="entry name" value="I[[H]] CHANNEL, ISOFORM E"/>
    <property type="match status" value="1"/>
</dbReference>
<keyword evidence="2" id="KW-0812">Transmembrane</keyword>
<feature type="non-terminal residue" evidence="4">
    <location>
        <position position="326"/>
    </location>
</feature>
<dbReference type="SMART" id="SM00100">
    <property type="entry name" value="cNMP"/>
    <property type="match status" value="1"/>
</dbReference>
<accession>A0AAD5T9Z1</accession>
<sequence length="326" mass="36861">MLQVTPCCNNVTNLQASTANMFPTGYQPENPREQVIVVTFAIMGAVLYACIVGSISSIAMGYDASGRMFKQKVDELKEYMSWRQLDATTQRKVLKYFHLKYREKYFDELALLNEMNESLKNEIAAHNCKELISKVPFLRREQQDGRDDLFIGRISSALEPCYYIAGDVLFVQGEVGRDMYFCLSGTLHVIIGGKRVAVLGDGSFFGVIEIALIANIPRTATVQAAGSCMLYRLTQKAFNAIASTFEDVKRKVDEIYTERMNKFRMDEDARKVVIAREMISQVPVLQRKERDGRDDIWLKKIAELMVPVFFAGGDVIFKEGDNADGM</sequence>
<dbReference type="GO" id="GO:0003254">
    <property type="term" value="P:regulation of membrane depolarization"/>
    <property type="evidence" value="ECO:0007669"/>
    <property type="project" value="TreeGrafter"/>
</dbReference>
<reference evidence="4" key="1">
    <citation type="submission" date="2020-05" db="EMBL/GenBank/DDBJ databases">
        <title>Phylogenomic resolution of chytrid fungi.</title>
        <authorList>
            <person name="Stajich J.E."/>
            <person name="Amses K."/>
            <person name="Simmons R."/>
            <person name="Seto K."/>
            <person name="Myers J."/>
            <person name="Bonds A."/>
            <person name="Quandt C.A."/>
            <person name="Barry K."/>
            <person name="Liu P."/>
            <person name="Grigoriev I."/>
            <person name="Longcore J.E."/>
            <person name="James T.Y."/>
        </authorList>
    </citation>
    <scope>NUCLEOTIDE SEQUENCE</scope>
    <source>
        <strain evidence="4">JEL0513</strain>
    </source>
</reference>
<dbReference type="SUPFAM" id="SSF51206">
    <property type="entry name" value="cAMP-binding domain-like"/>
    <property type="match status" value="2"/>
</dbReference>
<dbReference type="InterPro" id="IPR018490">
    <property type="entry name" value="cNMP-bd_dom_sf"/>
</dbReference>
<gene>
    <name evidence="4" type="ORF">HK100_008397</name>
</gene>
<evidence type="ECO:0000256" key="2">
    <source>
        <dbReference type="SAM" id="Phobius"/>
    </source>
</evidence>
<dbReference type="Proteomes" id="UP001211907">
    <property type="component" value="Unassembled WGS sequence"/>
</dbReference>
<dbReference type="Gene3D" id="1.10.287.630">
    <property type="entry name" value="Helix hairpin bin"/>
    <property type="match status" value="1"/>
</dbReference>
<name>A0AAD5T9Z1_9FUNG</name>
<feature type="coiled-coil region" evidence="1">
    <location>
        <begin position="102"/>
        <end position="129"/>
    </location>
</feature>
<dbReference type="GO" id="GO:0035725">
    <property type="term" value="P:sodium ion transmembrane transport"/>
    <property type="evidence" value="ECO:0007669"/>
    <property type="project" value="TreeGrafter"/>
</dbReference>
<evidence type="ECO:0000313" key="5">
    <source>
        <dbReference type="Proteomes" id="UP001211907"/>
    </source>
</evidence>
<dbReference type="Gene3D" id="2.60.120.10">
    <property type="entry name" value="Jelly Rolls"/>
    <property type="match status" value="1"/>
</dbReference>
<dbReference type="CDD" id="cd00038">
    <property type="entry name" value="CAP_ED"/>
    <property type="match status" value="1"/>
</dbReference>
<dbReference type="Pfam" id="PF00027">
    <property type="entry name" value="cNMP_binding"/>
    <property type="match status" value="1"/>
</dbReference>
<dbReference type="InterPro" id="IPR014710">
    <property type="entry name" value="RmlC-like_jellyroll"/>
</dbReference>
<dbReference type="EMBL" id="JADGJH010000408">
    <property type="protein sequence ID" value="KAJ3129810.1"/>
    <property type="molecule type" value="Genomic_DNA"/>
</dbReference>
<feature type="domain" description="Cyclic nucleotide-binding" evidence="3">
    <location>
        <begin position="153"/>
        <end position="259"/>
    </location>
</feature>
<keyword evidence="5" id="KW-1185">Reference proteome</keyword>
<dbReference type="GO" id="GO:0005249">
    <property type="term" value="F:voltage-gated potassium channel activity"/>
    <property type="evidence" value="ECO:0007669"/>
    <property type="project" value="TreeGrafter"/>
</dbReference>
<evidence type="ECO:0000259" key="3">
    <source>
        <dbReference type="PROSITE" id="PS50042"/>
    </source>
</evidence>
<evidence type="ECO:0000256" key="1">
    <source>
        <dbReference type="SAM" id="Coils"/>
    </source>
</evidence>
<feature type="transmembrane region" description="Helical" evidence="2">
    <location>
        <begin position="35"/>
        <end position="62"/>
    </location>
</feature>
<dbReference type="GO" id="GO:0098855">
    <property type="term" value="C:HCN channel complex"/>
    <property type="evidence" value="ECO:0007669"/>
    <property type="project" value="TreeGrafter"/>
</dbReference>
<comment type="caution">
    <text evidence="4">The sequence shown here is derived from an EMBL/GenBank/DDBJ whole genome shotgun (WGS) entry which is preliminary data.</text>
</comment>
<keyword evidence="2" id="KW-0472">Membrane</keyword>
<dbReference type="PROSITE" id="PS50042">
    <property type="entry name" value="CNMP_BINDING_3"/>
    <property type="match status" value="1"/>
</dbReference>
<protein>
    <recommendedName>
        <fullName evidence="3">Cyclic nucleotide-binding domain-containing protein</fullName>
    </recommendedName>
</protein>
<proteinExistence type="predicted"/>